<protein>
    <submittedName>
        <fullName evidence="1">Uncharacterized protein</fullName>
    </submittedName>
</protein>
<comment type="caution">
    <text evidence="1">The sequence shown here is derived from an EMBL/GenBank/DDBJ whole genome shotgun (WGS) entry which is preliminary data.</text>
</comment>
<organism evidence="1 2">
    <name type="scientific">Multifurca ochricompacta</name>
    <dbReference type="NCBI Taxonomy" id="376703"/>
    <lineage>
        <taxon>Eukaryota</taxon>
        <taxon>Fungi</taxon>
        <taxon>Dikarya</taxon>
        <taxon>Basidiomycota</taxon>
        <taxon>Agaricomycotina</taxon>
        <taxon>Agaricomycetes</taxon>
        <taxon>Russulales</taxon>
        <taxon>Russulaceae</taxon>
        <taxon>Multifurca</taxon>
    </lineage>
</organism>
<dbReference type="Proteomes" id="UP001203297">
    <property type="component" value="Unassembled WGS sequence"/>
</dbReference>
<evidence type="ECO:0000313" key="1">
    <source>
        <dbReference type="EMBL" id="KAI0294033.1"/>
    </source>
</evidence>
<proteinExistence type="predicted"/>
<reference evidence="1" key="1">
    <citation type="journal article" date="2022" name="New Phytol.">
        <title>Evolutionary transition to the ectomycorrhizal habit in the genomes of a hyperdiverse lineage of mushroom-forming fungi.</title>
        <authorList>
            <person name="Looney B."/>
            <person name="Miyauchi S."/>
            <person name="Morin E."/>
            <person name="Drula E."/>
            <person name="Courty P.E."/>
            <person name="Kohler A."/>
            <person name="Kuo A."/>
            <person name="LaButti K."/>
            <person name="Pangilinan J."/>
            <person name="Lipzen A."/>
            <person name="Riley R."/>
            <person name="Andreopoulos W."/>
            <person name="He G."/>
            <person name="Johnson J."/>
            <person name="Nolan M."/>
            <person name="Tritt A."/>
            <person name="Barry K.W."/>
            <person name="Grigoriev I.V."/>
            <person name="Nagy L.G."/>
            <person name="Hibbett D."/>
            <person name="Henrissat B."/>
            <person name="Matheny P.B."/>
            <person name="Labbe J."/>
            <person name="Martin F.M."/>
        </authorList>
    </citation>
    <scope>NUCLEOTIDE SEQUENCE</scope>
    <source>
        <strain evidence="1">BPL690</strain>
    </source>
</reference>
<sequence length="159" mass="17473">MPELPQNLIGAVIILGSRFQLDLGLGQPAQMSTSPPALLPALNTLYTAGANIQSGGCRRYYILAALLALIDKLEEKSPPQYPRSVAGQAVNSYETGLHKTNLAPYDPFRLRLRENASDDEDLDLWWPTTEDNDSTVTVTPGITINMLYDAMHLMPINFA</sequence>
<dbReference type="AlphaFoldDB" id="A0AAD4LXG2"/>
<keyword evidence="2" id="KW-1185">Reference proteome</keyword>
<accession>A0AAD4LXG2</accession>
<dbReference type="EMBL" id="WTXG01000083">
    <property type="protein sequence ID" value="KAI0294033.1"/>
    <property type="molecule type" value="Genomic_DNA"/>
</dbReference>
<gene>
    <name evidence="1" type="ORF">B0F90DRAFT_1821626</name>
</gene>
<evidence type="ECO:0000313" key="2">
    <source>
        <dbReference type="Proteomes" id="UP001203297"/>
    </source>
</evidence>
<name>A0AAD4LXG2_9AGAM</name>